<dbReference type="Proteomes" id="UP000309215">
    <property type="component" value="Unassembled WGS sequence"/>
</dbReference>
<keyword evidence="2" id="KW-1185">Reference proteome</keyword>
<protein>
    <submittedName>
        <fullName evidence="1">Uncharacterized protein</fullName>
    </submittedName>
</protein>
<organism evidence="1 2">
    <name type="scientific">Polyangium fumosum</name>
    <dbReference type="NCBI Taxonomy" id="889272"/>
    <lineage>
        <taxon>Bacteria</taxon>
        <taxon>Pseudomonadati</taxon>
        <taxon>Myxococcota</taxon>
        <taxon>Polyangia</taxon>
        <taxon>Polyangiales</taxon>
        <taxon>Polyangiaceae</taxon>
        <taxon>Polyangium</taxon>
    </lineage>
</organism>
<dbReference type="RefSeq" id="WP_136930013.1">
    <property type="nucleotide sequence ID" value="NZ_SSMQ01000015.1"/>
</dbReference>
<evidence type="ECO:0000313" key="2">
    <source>
        <dbReference type="Proteomes" id="UP000309215"/>
    </source>
</evidence>
<reference evidence="1 2" key="1">
    <citation type="submission" date="2019-04" db="EMBL/GenBank/DDBJ databases">
        <authorList>
            <person name="Li Y."/>
            <person name="Wang J."/>
        </authorList>
    </citation>
    <scope>NUCLEOTIDE SEQUENCE [LARGE SCALE GENOMIC DNA]</scope>
    <source>
        <strain evidence="1 2">DSM 14668</strain>
    </source>
</reference>
<evidence type="ECO:0000313" key="1">
    <source>
        <dbReference type="EMBL" id="TKD07926.1"/>
    </source>
</evidence>
<name>A0A4U1JCC1_9BACT</name>
<comment type="caution">
    <text evidence="1">The sequence shown here is derived from an EMBL/GenBank/DDBJ whole genome shotgun (WGS) entry which is preliminary data.</text>
</comment>
<dbReference type="EMBL" id="SSMQ01000015">
    <property type="protein sequence ID" value="TKD07926.1"/>
    <property type="molecule type" value="Genomic_DNA"/>
</dbReference>
<accession>A0A4U1JCC1</accession>
<proteinExistence type="predicted"/>
<gene>
    <name evidence="1" type="ORF">E8A74_16720</name>
</gene>
<dbReference type="AlphaFoldDB" id="A0A4U1JCC1"/>
<dbReference type="OrthoDB" id="9848449at2"/>
<sequence>MRSKTADPTDGQRRPRRGREKWVRRWGRIERDDLEALVAELEGGGEVDEMAAASAAWLDAISKVSGAILCGATLVTETYLVGPLPTGEELAKFGCKSVRDGRMIEVFQAFDEGGLDERGPYAVTHRERDWSAFGAARAFVDSVGPKNAMLALQALHEGKTAQRPAARPRPAVVIEVVRA</sequence>